<protein>
    <recommendedName>
        <fullName evidence="2">DUF7642 domain-containing protein</fullName>
    </recommendedName>
</protein>
<proteinExistence type="predicted"/>
<evidence type="ECO:0000313" key="3">
    <source>
        <dbReference type="EnsemblPlants" id="ONIVA02G27950.4"/>
    </source>
</evidence>
<feature type="compositionally biased region" description="Low complexity" evidence="1">
    <location>
        <begin position="148"/>
        <end position="166"/>
    </location>
</feature>
<name>A0A0E0GAA4_ORYNI</name>
<evidence type="ECO:0000313" key="4">
    <source>
        <dbReference type="Proteomes" id="UP000006591"/>
    </source>
</evidence>
<dbReference type="PANTHER" id="PTHR35410">
    <property type="entry name" value="EXPRESSED PROTEIN"/>
    <property type="match status" value="1"/>
</dbReference>
<dbReference type="AlphaFoldDB" id="A0A0E0GAA4"/>
<feature type="domain" description="DUF7642" evidence="2">
    <location>
        <begin position="168"/>
        <end position="250"/>
    </location>
</feature>
<dbReference type="Proteomes" id="UP000006591">
    <property type="component" value="Chromosome 2"/>
</dbReference>
<dbReference type="EnsemblPlants" id="ONIVA02G27950.4">
    <property type="protein sequence ID" value="ONIVA02G27950.4"/>
    <property type="gene ID" value="ONIVA02G27950"/>
</dbReference>
<evidence type="ECO:0000259" key="2">
    <source>
        <dbReference type="Pfam" id="PF24649"/>
    </source>
</evidence>
<reference evidence="3" key="2">
    <citation type="submission" date="2018-04" db="EMBL/GenBank/DDBJ databases">
        <title>OnivRS2 (Oryza nivara Reference Sequence Version 2).</title>
        <authorList>
            <person name="Zhang J."/>
            <person name="Kudrna D."/>
            <person name="Lee S."/>
            <person name="Talag J."/>
            <person name="Rajasekar S."/>
            <person name="Welchert J."/>
            <person name="Hsing Y.-I."/>
            <person name="Wing R.A."/>
        </authorList>
    </citation>
    <scope>NUCLEOTIDE SEQUENCE [LARGE SCALE GENOMIC DNA]</scope>
    <source>
        <strain evidence="3">SL10</strain>
    </source>
</reference>
<dbReference type="PANTHER" id="PTHR35410:SF2">
    <property type="entry name" value="OS02G0640200 PROTEIN"/>
    <property type="match status" value="1"/>
</dbReference>
<dbReference type="InterPro" id="IPR056059">
    <property type="entry name" value="DUF7642"/>
</dbReference>
<reference evidence="3" key="1">
    <citation type="submission" date="2015-04" db="UniProtKB">
        <authorList>
            <consortium name="EnsemblPlants"/>
        </authorList>
    </citation>
    <scope>IDENTIFICATION</scope>
    <source>
        <strain evidence="3">SL10</strain>
    </source>
</reference>
<evidence type="ECO:0000256" key="1">
    <source>
        <dbReference type="SAM" id="MobiDB-lite"/>
    </source>
</evidence>
<accession>A0A0E0GAA4</accession>
<organism evidence="3">
    <name type="scientific">Oryza nivara</name>
    <name type="common">Indian wild rice</name>
    <name type="synonym">Oryza sativa f. spontanea</name>
    <dbReference type="NCBI Taxonomy" id="4536"/>
    <lineage>
        <taxon>Eukaryota</taxon>
        <taxon>Viridiplantae</taxon>
        <taxon>Streptophyta</taxon>
        <taxon>Embryophyta</taxon>
        <taxon>Tracheophyta</taxon>
        <taxon>Spermatophyta</taxon>
        <taxon>Magnoliopsida</taxon>
        <taxon>Liliopsida</taxon>
        <taxon>Poales</taxon>
        <taxon>Poaceae</taxon>
        <taxon>BOP clade</taxon>
        <taxon>Oryzoideae</taxon>
        <taxon>Oryzeae</taxon>
        <taxon>Oryzinae</taxon>
        <taxon>Oryza</taxon>
    </lineage>
</organism>
<keyword evidence="4" id="KW-1185">Reference proteome</keyword>
<feature type="compositionally biased region" description="Low complexity" evidence="1">
    <location>
        <begin position="95"/>
        <end position="107"/>
    </location>
</feature>
<feature type="compositionally biased region" description="Basic and acidic residues" evidence="1">
    <location>
        <begin position="108"/>
        <end position="119"/>
    </location>
</feature>
<dbReference type="Gramene" id="ONIVA02G27950.4">
    <property type="protein sequence ID" value="ONIVA02G27950.4"/>
    <property type="gene ID" value="ONIVA02G27950"/>
</dbReference>
<feature type="region of interest" description="Disordered" evidence="1">
    <location>
        <begin position="141"/>
        <end position="169"/>
    </location>
</feature>
<sequence length="329" mass="35770">MGQKLSEGFPCRPCARHSNTLAAGRWLSKKCLTACGLWLRVLTVPSRGGEPATNARGRRPWDPASPASTRSPLTHAGAGADPHSARLSVLNGPARIRPIPESSPIEPRGGERDGEESSRRILEVWTKTEEEILAETTAASSIRGGGFARAPTTAGPAPTPSSSPTRLQASRPSYIPFMGIVKKEIEVPLQLVVDVIIEQGCLQSVYSLYTFKVESIASGKPAPLDELQFHGVHNPDLLKTVIIREASKRIQEHQSWKYRIYSGEGPSDVTPIDRLDSPNAKVTASSRHNFQESKGRIPESDSILLHKLEEVCQSVKNLESLLLGSHSRA</sequence>
<dbReference type="Pfam" id="PF24649">
    <property type="entry name" value="DUF7642"/>
    <property type="match status" value="1"/>
</dbReference>
<feature type="region of interest" description="Disordered" evidence="1">
    <location>
        <begin position="46"/>
        <end position="119"/>
    </location>
</feature>